<dbReference type="Proteomes" id="UP000054495">
    <property type="component" value="Unassembled WGS sequence"/>
</dbReference>
<evidence type="ECO:0000256" key="1">
    <source>
        <dbReference type="ARBA" id="ARBA00001974"/>
    </source>
</evidence>
<reference evidence="8 9" key="1">
    <citation type="submission" date="2013-05" db="EMBL/GenBank/DDBJ databases">
        <title>Draft genome of the parasitic nematode Anyclostoma ceylanicum.</title>
        <authorList>
            <person name="Mitreva M."/>
        </authorList>
    </citation>
    <scope>NUCLEOTIDE SEQUENCE [LARGE SCALE GENOMIC DNA]</scope>
</reference>
<evidence type="ECO:0000256" key="4">
    <source>
        <dbReference type="ARBA" id="ARBA00022857"/>
    </source>
</evidence>
<keyword evidence="5" id="KW-0560">Oxidoreductase</keyword>
<proteinExistence type="predicted"/>
<dbReference type="PANTHER" id="PTHR46028:SF2">
    <property type="entry name" value="KYNURENINE 3-MONOOXYGENASE"/>
    <property type="match status" value="1"/>
</dbReference>
<dbReference type="Pfam" id="PF01494">
    <property type="entry name" value="FAD_binding_3"/>
    <property type="match status" value="1"/>
</dbReference>
<keyword evidence="2" id="KW-0285">Flavoprotein</keyword>
<gene>
    <name evidence="8" type="ORF">ANCCEY_13948</name>
</gene>
<dbReference type="PANTHER" id="PTHR46028">
    <property type="entry name" value="KYNURENINE 3-MONOOXYGENASE"/>
    <property type="match status" value="1"/>
</dbReference>
<dbReference type="InterPro" id="IPR002938">
    <property type="entry name" value="FAD-bd"/>
</dbReference>
<dbReference type="InterPro" id="IPR036188">
    <property type="entry name" value="FAD/NAD-bd_sf"/>
</dbReference>
<feature type="domain" description="FAD-binding" evidence="7">
    <location>
        <begin position="10"/>
        <end position="95"/>
    </location>
</feature>
<dbReference type="EMBL" id="KE125838">
    <property type="protein sequence ID" value="EPB66962.1"/>
    <property type="molecule type" value="Genomic_DNA"/>
</dbReference>
<organism evidence="8 9">
    <name type="scientific">Ancylostoma ceylanicum</name>
    <dbReference type="NCBI Taxonomy" id="53326"/>
    <lineage>
        <taxon>Eukaryota</taxon>
        <taxon>Metazoa</taxon>
        <taxon>Ecdysozoa</taxon>
        <taxon>Nematoda</taxon>
        <taxon>Chromadorea</taxon>
        <taxon>Rhabditida</taxon>
        <taxon>Rhabditina</taxon>
        <taxon>Rhabditomorpha</taxon>
        <taxon>Strongyloidea</taxon>
        <taxon>Ancylostomatidae</taxon>
        <taxon>Ancylostomatinae</taxon>
        <taxon>Ancylostoma</taxon>
    </lineage>
</organism>
<dbReference type="GO" id="GO:0071949">
    <property type="term" value="F:FAD binding"/>
    <property type="evidence" value="ECO:0007669"/>
    <property type="project" value="InterPro"/>
</dbReference>
<evidence type="ECO:0000256" key="3">
    <source>
        <dbReference type="ARBA" id="ARBA00022827"/>
    </source>
</evidence>
<evidence type="ECO:0000259" key="7">
    <source>
        <dbReference type="Pfam" id="PF01494"/>
    </source>
</evidence>
<keyword evidence="3" id="KW-0274">FAD</keyword>
<keyword evidence="9" id="KW-1185">Reference proteome</keyword>
<evidence type="ECO:0000313" key="8">
    <source>
        <dbReference type="EMBL" id="EPB66962.1"/>
    </source>
</evidence>
<sequence>MFESEASRSNFQHIVSINRRHLNEVMITQAEKSSKVKFFFEHKVRSVDLDKKELIVTFTKEADIRVKGDLVIACDGAYSAVRRSLATQPRFDYSQEYIEHGYIELNILPKNGEGFEDCLVLSEALDACNDDIPKALSLYSESRVKDAHTIIDLAMYNYEELKDLVNHRSYKLRKKLDLFLNRIFSNRWLPLYSMVTFTRMPYHEIVEERKRQDKVAILELRGFSGLK</sequence>
<dbReference type="AlphaFoldDB" id="A0A0D6LH37"/>
<comment type="cofactor">
    <cofactor evidence="1">
        <name>FAD</name>
        <dbReference type="ChEBI" id="CHEBI:57692"/>
    </cofactor>
</comment>
<name>A0A0D6LH37_9BILA</name>
<dbReference type="GO" id="GO:0005741">
    <property type="term" value="C:mitochondrial outer membrane"/>
    <property type="evidence" value="ECO:0007669"/>
    <property type="project" value="TreeGrafter"/>
</dbReference>
<keyword evidence="4" id="KW-0521">NADP</keyword>
<dbReference type="Gene3D" id="3.50.50.60">
    <property type="entry name" value="FAD/NAD(P)-binding domain"/>
    <property type="match status" value="2"/>
</dbReference>
<protein>
    <recommendedName>
        <fullName evidence="7">FAD-binding domain-containing protein</fullName>
    </recommendedName>
</protein>
<accession>A0A0D6LH37</accession>
<evidence type="ECO:0000256" key="2">
    <source>
        <dbReference type="ARBA" id="ARBA00022630"/>
    </source>
</evidence>
<dbReference type="GO" id="GO:0004502">
    <property type="term" value="F:kynurenine 3-monooxygenase activity"/>
    <property type="evidence" value="ECO:0007669"/>
    <property type="project" value="TreeGrafter"/>
</dbReference>
<evidence type="ECO:0000313" key="9">
    <source>
        <dbReference type="Proteomes" id="UP000054495"/>
    </source>
</evidence>
<evidence type="ECO:0000256" key="6">
    <source>
        <dbReference type="ARBA" id="ARBA00023033"/>
    </source>
</evidence>
<dbReference type="SUPFAM" id="SSF51905">
    <property type="entry name" value="FAD/NAD(P)-binding domain"/>
    <property type="match status" value="1"/>
</dbReference>
<dbReference type="GO" id="GO:0070189">
    <property type="term" value="P:kynurenine metabolic process"/>
    <property type="evidence" value="ECO:0007669"/>
    <property type="project" value="TreeGrafter"/>
</dbReference>
<evidence type="ECO:0000256" key="5">
    <source>
        <dbReference type="ARBA" id="ARBA00023002"/>
    </source>
</evidence>
<keyword evidence="6" id="KW-0503">Monooxygenase</keyword>